<name>A0A1E3QZS2_9ASCO</name>
<dbReference type="Proteomes" id="UP000094336">
    <property type="component" value="Unassembled WGS sequence"/>
</dbReference>
<reference evidence="10" key="1">
    <citation type="submission" date="2016-05" db="EMBL/GenBank/DDBJ databases">
        <title>Comparative genomics of biotechnologically important yeasts.</title>
        <authorList>
            <consortium name="DOE Joint Genome Institute"/>
            <person name="Riley R."/>
            <person name="Haridas S."/>
            <person name="Wolfe K.H."/>
            <person name="Lopes M.R."/>
            <person name="Hittinger C.T."/>
            <person name="Goker M."/>
            <person name="Salamov A."/>
            <person name="Wisecaver J."/>
            <person name="Long T.M."/>
            <person name="Aerts A.L."/>
            <person name="Barry K."/>
            <person name="Choi C."/>
            <person name="Clum A."/>
            <person name="Coughlan A.Y."/>
            <person name="Deshpande S."/>
            <person name="Douglass A.P."/>
            <person name="Hanson S.J."/>
            <person name="Klenk H.-P."/>
            <person name="Labutti K."/>
            <person name="Lapidus A."/>
            <person name="Lindquist E."/>
            <person name="Lipzen A."/>
            <person name="Meier-Kolthoff J.P."/>
            <person name="Ohm R.A."/>
            <person name="Otillar R.P."/>
            <person name="Pangilinan J."/>
            <person name="Peng Y."/>
            <person name="Rokas A."/>
            <person name="Rosa C.A."/>
            <person name="Scheuner C."/>
            <person name="Sibirny A.A."/>
            <person name="Slot J.C."/>
            <person name="Stielow J.B."/>
            <person name="Sun H."/>
            <person name="Kurtzman C.P."/>
            <person name="Blackwell M."/>
            <person name="Grigoriev I.V."/>
            <person name="Jeffries T.W."/>
        </authorList>
    </citation>
    <scope>NUCLEOTIDE SEQUENCE [LARGE SCALE GENOMIC DNA]</scope>
    <source>
        <strain evidence="10">NRRL Y-12698</strain>
    </source>
</reference>
<evidence type="ECO:0000313" key="10">
    <source>
        <dbReference type="Proteomes" id="UP000094336"/>
    </source>
</evidence>
<comment type="subcellular location">
    <subcellularLocation>
        <location evidence="1">Nucleus</location>
    </subcellularLocation>
</comment>
<protein>
    <recommendedName>
        <fullName evidence="3">Transcription initiation factor TFIID subunit 8</fullName>
    </recommendedName>
</protein>
<keyword evidence="10" id="KW-1185">Reference proteome</keyword>
<feature type="region of interest" description="Disordered" evidence="7">
    <location>
        <begin position="242"/>
        <end position="341"/>
    </location>
</feature>
<evidence type="ECO:0000256" key="7">
    <source>
        <dbReference type="SAM" id="MobiDB-lite"/>
    </source>
</evidence>
<dbReference type="CDD" id="cd08049">
    <property type="entry name" value="TAF8"/>
    <property type="match status" value="1"/>
</dbReference>
<feature type="compositionally biased region" description="Low complexity" evidence="7">
    <location>
        <begin position="1"/>
        <end position="16"/>
    </location>
</feature>
<dbReference type="InterPro" id="IPR019473">
    <property type="entry name" value="TFIID_su8_C"/>
</dbReference>
<dbReference type="AlphaFoldDB" id="A0A1E3QZS2"/>
<feature type="compositionally biased region" description="Low complexity" evidence="7">
    <location>
        <begin position="918"/>
        <end position="940"/>
    </location>
</feature>
<feature type="region of interest" description="Disordered" evidence="7">
    <location>
        <begin position="828"/>
        <end position="957"/>
    </location>
</feature>
<comment type="similarity">
    <text evidence="2">Belongs to the TAF8 family.</text>
</comment>
<dbReference type="OrthoDB" id="2193813at2759"/>
<dbReference type="GeneID" id="30145580"/>
<keyword evidence="4" id="KW-0805">Transcription regulation</keyword>
<evidence type="ECO:0000256" key="4">
    <source>
        <dbReference type="ARBA" id="ARBA00023015"/>
    </source>
</evidence>
<proteinExistence type="inferred from homology"/>
<feature type="compositionally biased region" description="Basic and acidic residues" evidence="7">
    <location>
        <begin position="17"/>
        <end position="31"/>
    </location>
</feature>
<organism evidence="9 10">
    <name type="scientific">Babjeviella inositovora NRRL Y-12698</name>
    <dbReference type="NCBI Taxonomy" id="984486"/>
    <lineage>
        <taxon>Eukaryota</taxon>
        <taxon>Fungi</taxon>
        <taxon>Dikarya</taxon>
        <taxon>Ascomycota</taxon>
        <taxon>Saccharomycotina</taxon>
        <taxon>Pichiomycetes</taxon>
        <taxon>Serinales incertae sedis</taxon>
        <taxon>Babjeviella</taxon>
    </lineage>
</organism>
<feature type="compositionally biased region" description="Basic and acidic residues" evidence="7">
    <location>
        <begin position="283"/>
        <end position="294"/>
    </location>
</feature>
<dbReference type="PANTHER" id="PTHR46469:SF1">
    <property type="entry name" value="TRANSCRIPTION INITIATION FACTOR TFIID SUBUNIT 8"/>
    <property type="match status" value="1"/>
</dbReference>
<keyword evidence="6" id="KW-0539">Nucleus</keyword>
<dbReference type="STRING" id="984486.A0A1E3QZS2"/>
<feature type="region of interest" description="Disordered" evidence="7">
    <location>
        <begin position="196"/>
        <end position="222"/>
    </location>
</feature>
<evidence type="ECO:0000313" key="9">
    <source>
        <dbReference type="EMBL" id="ODQ83085.1"/>
    </source>
</evidence>
<evidence type="ECO:0000256" key="1">
    <source>
        <dbReference type="ARBA" id="ARBA00004123"/>
    </source>
</evidence>
<sequence length="957" mass="104823">MSEATTPEQPQEIPEPTQRDSRTLVMSDDKAPLPVSDAIERATRGSAVSPMPLLPDEIPKFDSEVRVNGDTSNLEEPGLHPSLNSPMIELEEVEQQITSDAILAGGNESEDIVMNDADTRDRNQDTNNGPVSVSEDNDIAMSDNQTNVFNSSKDVIEVEKGDMNSTEDAPEELSTITKDVKELVTEVSVCASKEIATKATAENSKNTERVADESKDAEMEDEIAVDFVTSDLSPLVGTAAESVITPAKHNPSIPGEIKDVSPNGTTENQGARFRNTEGNTPVERVDKAPSDRTSEAMCTQDTDKVTDVSGPAQTELFEAKIEADGKPEPSSQSAPRPKVTLPTASDKEYIRQLPSIASYSTENTSAFPQLDNVVSKLIATYLKSYLEIEFFTEDALTHLSCLATSYLSLLVGKLHNITEYQRRHNPAIQDLYLMFRLENSNVEADSFKCGLVREYDEYQKFMSPDDKVANPKRTAMVKYYSELAQESTALVRSYFHNAAGSNILEQEVSESDPSAPFFNNAYSFAISDLVHPSDNNTSLETSTHGANGYVPLWLPFFPPRHTYRSTPTYVERLTDMRELKVKLVDESRLVEGALMSLLLKQEQKEAVLEVVAASEESGDEASDVDAQFDKVLVVNSPATSENEGVVIEEAGIKLGEAVEFPISLELAKTEAHVVSEVSNGKENSVKLETTFPASASSASQSKEFDILKYAEKRLRSLNKRRIAALSDQSEEFGNTANEDKDAVFRKLERLLSPYAKIPGPHVEAEPIGDIVAGIMSSEYKMVLEQVSFAEHLKRRKLAKQAKKAAELVKQKEQIEQDQRDNFAKYNQENDANDDVNGFDLNLEFDPSDAAPGSEEEEDDNLRATLIGRTNPNEDGIPLSDEEGGPSQPQRSFSPGSGSTKVGGDNSGILEDESGGELVVPQEEQSESVVEAAPSPVVSVSQEADSGEDRDMILLEEV</sequence>
<dbReference type="InterPro" id="IPR037818">
    <property type="entry name" value="TAF8"/>
</dbReference>
<accession>A0A1E3QZS2</accession>
<feature type="compositionally biased region" description="Polar residues" evidence="7">
    <location>
        <begin position="142"/>
        <end position="151"/>
    </location>
</feature>
<keyword evidence="5" id="KW-0804">Transcription</keyword>
<dbReference type="PANTHER" id="PTHR46469">
    <property type="entry name" value="TRANSCRIPTION INITIATION FACTOR TFIID SUBUNIT 8"/>
    <property type="match status" value="1"/>
</dbReference>
<feature type="domain" description="Transcription factor TFIID subunit 8 C-terminal" evidence="8">
    <location>
        <begin position="549"/>
        <end position="597"/>
    </location>
</feature>
<evidence type="ECO:0000259" key="8">
    <source>
        <dbReference type="Pfam" id="PF10406"/>
    </source>
</evidence>
<feature type="compositionally biased region" description="Basic and acidic residues" evidence="7">
    <location>
        <begin position="946"/>
        <end position="957"/>
    </location>
</feature>
<gene>
    <name evidence="9" type="ORF">BABINDRAFT_159546</name>
</gene>
<dbReference type="GO" id="GO:0005669">
    <property type="term" value="C:transcription factor TFIID complex"/>
    <property type="evidence" value="ECO:0007669"/>
    <property type="project" value="InterPro"/>
</dbReference>
<feature type="region of interest" description="Disordered" evidence="7">
    <location>
        <begin position="1"/>
        <end position="58"/>
    </location>
</feature>
<dbReference type="Pfam" id="PF10406">
    <property type="entry name" value="TAF8_C"/>
    <property type="match status" value="1"/>
</dbReference>
<evidence type="ECO:0000256" key="2">
    <source>
        <dbReference type="ARBA" id="ARBA00008767"/>
    </source>
</evidence>
<feature type="compositionally biased region" description="Polar residues" evidence="7">
    <location>
        <begin position="886"/>
        <end position="899"/>
    </location>
</feature>
<dbReference type="EMBL" id="KV454426">
    <property type="protein sequence ID" value="ODQ83085.1"/>
    <property type="molecule type" value="Genomic_DNA"/>
</dbReference>
<feature type="region of interest" description="Disordered" evidence="7">
    <location>
        <begin position="114"/>
        <end position="151"/>
    </location>
</feature>
<dbReference type="GO" id="GO:0006367">
    <property type="term" value="P:transcription initiation at RNA polymerase II promoter"/>
    <property type="evidence" value="ECO:0007669"/>
    <property type="project" value="TreeGrafter"/>
</dbReference>
<evidence type="ECO:0000256" key="6">
    <source>
        <dbReference type="ARBA" id="ARBA00023242"/>
    </source>
</evidence>
<evidence type="ECO:0000256" key="5">
    <source>
        <dbReference type="ARBA" id="ARBA00023163"/>
    </source>
</evidence>
<evidence type="ECO:0000256" key="3">
    <source>
        <dbReference type="ARBA" id="ARBA00017307"/>
    </source>
</evidence>
<feature type="compositionally biased region" description="Basic and acidic residues" evidence="7">
    <location>
        <begin position="317"/>
        <end position="327"/>
    </location>
</feature>
<feature type="compositionally biased region" description="Basic and acidic residues" evidence="7">
    <location>
        <begin position="205"/>
        <end position="217"/>
    </location>
</feature>
<dbReference type="RefSeq" id="XP_018988413.1">
    <property type="nucleotide sequence ID" value="XM_019127727.1"/>
</dbReference>